<comment type="caution">
    <text evidence="2">The sequence shown here is derived from an EMBL/GenBank/DDBJ whole genome shotgun (WGS) entry which is preliminary data.</text>
</comment>
<protein>
    <submittedName>
        <fullName evidence="2">PIGT isoform 64</fullName>
    </submittedName>
</protein>
<organism evidence="2 3">
    <name type="scientific">Pan troglodytes</name>
    <name type="common">Chimpanzee</name>
    <dbReference type="NCBI Taxonomy" id="9598"/>
    <lineage>
        <taxon>Eukaryota</taxon>
        <taxon>Metazoa</taxon>
        <taxon>Chordata</taxon>
        <taxon>Craniata</taxon>
        <taxon>Vertebrata</taxon>
        <taxon>Euteleostomi</taxon>
        <taxon>Mammalia</taxon>
        <taxon>Eutheria</taxon>
        <taxon>Euarchontoglires</taxon>
        <taxon>Primates</taxon>
        <taxon>Haplorrhini</taxon>
        <taxon>Catarrhini</taxon>
        <taxon>Hominidae</taxon>
        <taxon>Pan</taxon>
    </lineage>
</organism>
<feature type="region of interest" description="Disordered" evidence="1">
    <location>
        <begin position="91"/>
        <end position="127"/>
    </location>
</feature>
<dbReference type="EMBL" id="NBAG03000253">
    <property type="protein sequence ID" value="PNI59901.1"/>
    <property type="molecule type" value="Genomic_DNA"/>
</dbReference>
<dbReference type="PANTHER" id="PTHR12959:SF11">
    <property type="entry name" value="GPI TRANSAMIDASE COMPONENT PIG-T"/>
    <property type="match status" value="1"/>
</dbReference>
<dbReference type="InterPro" id="IPR007245">
    <property type="entry name" value="PIG-T"/>
</dbReference>
<evidence type="ECO:0000313" key="2">
    <source>
        <dbReference type="EMBL" id="PNI59901.1"/>
    </source>
</evidence>
<evidence type="ECO:0000256" key="1">
    <source>
        <dbReference type="SAM" id="MobiDB-lite"/>
    </source>
</evidence>
<dbReference type="GO" id="GO:0042765">
    <property type="term" value="C:GPI-anchor transamidase complex"/>
    <property type="evidence" value="ECO:0007669"/>
    <property type="project" value="InterPro"/>
</dbReference>
<sequence>YAIYDLLDTAMINNSRNLNIQLKWKRPPENEAPPVPFLHAQRYVSGYGLQKGELSTLLYNTHPYRAFPVLLLDTVPWYLRLYVHTLTITSKGKENKPSEDLSPEPGPQHPLSCPLRVPQTLISQGSS</sequence>
<accession>A0A2J8MK60</accession>
<name>A0A2J8MK60_PANTR</name>
<dbReference type="Pfam" id="PF04113">
    <property type="entry name" value="Gpi16"/>
    <property type="match status" value="1"/>
</dbReference>
<reference evidence="2 3" key="1">
    <citation type="submission" date="2017-12" db="EMBL/GenBank/DDBJ databases">
        <title>High-resolution comparative analysis of great ape genomes.</title>
        <authorList>
            <person name="Pollen A."/>
            <person name="Hastie A."/>
            <person name="Hormozdiari F."/>
            <person name="Dougherty M."/>
            <person name="Liu R."/>
            <person name="Chaisson M."/>
            <person name="Hoppe E."/>
            <person name="Hill C."/>
            <person name="Pang A."/>
            <person name="Hillier L."/>
            <person name="Baker C."/>
            <person name="Armstrong J."/>
            <person name="Shendure J."/>
            <person name="Paten B."/>
            <person name="Wilson R."/>
            <person name="Chao H."/>
            <person name="Schneider V."/>
            <person name="Ventura M."/>
            <person name="Kronenberg Z."/>
            <person name="Murali S."/>
            <person name="Gordon D."/>
            <person name="Cantsilieris S."/>
            <person name="Munson K."/>
            <person name="Nelson B."/>
            <person name="Raja A."/>
            <person name="Underwood J."/>
            <person name="Diekhans M."/>
            <person name="Fiddes I."/>
            <person name="Haussler D."/>
            <person name="Eichler E."/>
        </authorList>
    </citation>
    <scope>NUCLEOTIDE SEQUENCE [LARGE SCALE GENOMIC DNA]</scope>
    <source>
        <strain evidence="2">Yerkes chimp pedigree #C0471</strain>
    </source>
</reference>
<proteinExistence type="predicted"/>
<feature type="non-terminal residue" evidence="2">
    <location>
        <position position="1"/>
    </location>
</feature>
<dbReference type="GO" id="GO:0016255">
    <property type="term" value="P:attachment of GPI anchor to protein"/>
    <property type="evidence" value="ECO:0007669"/>
    <property type="project" value="InterPro"/>
</dbReference>
<dbReference type="AlphaFoldDB" id="A0A2J8MK60"/>
<dbReference type="PANTHER" id="PTHR12959">
    <property type="entry name" value="GPI TRANSAMIDASE COMPONENT PIG-T-RELATED"/>
    <property type="match status" value="1"/>
</dbReference>
<dbReference type="Proteomes" id="UP000236370">
    <property type="component" value="Unassembled WGS sequence"/>
</dbReference>
<evidence type="ECO:0000313" key="3">
    <source>
        <dbReference type="Proteomes" id="UP000236370"/>
    </source>
</evidence>
<gene>
    <name evidence="2" type="ORF">CK820_G0020003</name>
</gene>